<evidence type="ECO:0000256" key="1">
    <source>
        <dbReference type="ARBA" id="ARBA00004990"/>
    </source>
</evidence>
<feature type="binding site" evidence="8">
    <location>
        <begin position="185"/>
        <end position="188"/>
    </location>
    <ligand>
        <name>ATP</name>
        <dbReference type="ChEBI" id="CHEBI:30616"/>
    </ligand>
</feature>
<dbReference type="PANTHER" id="PTHR21299:SF1">
    <property type="entry name" value="PANTOATE--BETA-ALANINE LIGASE"/>
    <property type="match status" value="1"/>
</dbReference>
<dbReference type="EMBL" id="CP011390">
    <property type="protein sequence ID" value="ANE49421.1"/>
    <property type="molecule type" value="Genomic_DNA"/>
</dbReference>
<reference evidence="9 10" key="2">
    <citation type="journal article" date="2016" name="Int. J. Syst. Evol. Microbiol.">
        <title>Flavisolibacter tropicus sp. nov., isolated from tropical soil.</title>
        <authorList>
            <person name="Lee J.J."/>
            <person name="Kang M.S."/>
            <person name="Kim G.S."/>
            <person name="Lee C.S."/>
            <person name="Lim S."/>
            <person name="Lee J."/>
            <person name="Roh S.H."/>
            <person name="Kang H."/>
            <person name="Ha J.M."/>
            <person name="Bae S."/>
            <person name="Jung H.Y."/>
            <person name="Kim M.K."/>
        </authorList>
    </citation>
    <scope>NUCLEOTIDE SEQUENCE [LARGE SCALE GENOMIC DNA]</scope>
    <source>
        <strain evidence="9 10">LCS9</strain>
    </source>
</reference>
<comment type="similarity">
    <text evidence="2 8">Belongs to the pantothenate synthetase family.</text>
</comment>
<organism evidence="9 10">
    <name type="scientific">Flavisolibacter tropicus</name>
    <dbReference type="NCBI Taxonomy" id="1492898"/>
    <lineage>
        <taxon>Bacteria</taxon>
        <taxon>Pseudomonadati</taxon>
        <taxon>Bacteroidota</taxon>
        <taxon>Chitinophagia</taxon>
        <taxon>Chitinophagales</taxon>
        <taxon>Chitinophagaceae</taxon>
        <taxon>Flavisolibacter</taxon>
    </lineage>
</organism>
<dbReference type="EC" id="6.3.2.1" evidence="8"/>
<comment type="pathway">
    <text evidence="1 8">Cofactor biosynthesis; (R)-pantothenate biosynthesis; (R)-pantothenate from (R)-pantoate and beta-alanine: step 1/1.</text>
</comment>
<keyword evidence="8" id="KW-0963">Cytoplasm</keyword>
<dbReference type="KEGG" id="fla:SY85_01795"/>
<protein>
    <recommendedName>
        <fullName evidence="8">Pantothenate synthetase</fullName>
        <shortName evidence="8">PS</shortName>
        <ecNumber evidence="8">6.3.2.1</ecNumber>
    </recommendedName>
    <alternativeName>
        <fullName evidence="8">Pantoate--beta-alanine ligase</fullName>
    </alternativeName>
    <alternativeName>
        <fullName evidence="8">Pantoate-activating enzyme</fullName>
    </alternativeName>
</protein>
<dbReference type="PATRIC" id="fig|1492898.3.peg.394"/>
<comment type="caution">
    <text evidence="8">Lacks conserved residue(s) required for the propagation of feature annotation.</text>
</comment>
<feature type="binding site" evidence="8">
    <location>
        <begin position="148"/>
        <end position="151"/>
    </location>
    <ligand>
        <name>ATP</name>
        <dbReference type="ChEBI" id="CHEBI:30616"/>
    </ligand>
</feature>
<evidence type="ECO:0000256" key="4">
    <source>
        <dbReference type="ARBA" id="ARBA00022655"/>
    </source>
</evidence>
<feature type="binding site" evidence="8">
    <location>
        <position position="154"/>
    </location>
    <ligand>
        <name>(R)-pantoate</name>
        <dbReference type="ChEBI" id="CHEBI:15980"/>
    </ligand>
</feature>
<dbReference type="GO" id="GO:0015940">
    <property type="term" value="P:pantothenate biosynthetic process"/>
    <property type="evidence" value="ECO:0007669"/>
    <property type="project" value="UniProtKB-UniRule"/>
</dbReference>
<feature type="binding site" evidence="8">
    <location>
        <begin position="30"/>
        <end position="37"/>
    </location>
    <ligand>
        <name>ATP</name>
        <dbReference type="ChEBI" id="CHEBI:30616"/>
    </ligand>
</feature>
<dbReference type="GO" id="GO:0004592">
    <property type="term" value="F:pantoate-beta-alanine ligase activity"/>
    <property type="evidence" value="ECO:0007669"/>
    <property type="project" value="UniProtKB-UniRule"/>
</dbReference>
<reference evidence="10" key="1">
    <citation type="submission" date="2015-01" db="EMBL/GenBank/DDBJ databases">
        <title>Flavisolibacter sp./LCS9/ whole genome sequencing.</title>
        <authorList>
            <person name="Kim M.K."/>
            <person name="Srinivasan S."/>
            <person name="Lee J.-J."/>
        </authorList>
    </citation>
    <scope>NUCLEOTIDE SEQUENCE [LARGE SCALE GENOMIC DNA]</scope>
    <source>
        <strain evidence="10">LCS9</strain>
    </source>
</reference>
<evidence type="ECO:0000256" key="8">
    <source>
        <dbReference type="HAMAP-Rule" id="MF_00158"/>
    </source>
</evidence>
<gene>
    <name evidence="8" type="primary">panC</name>
    <name evidence="9" type="ORF">SY85_01795</name>
</gene>
<comment type="catalytic activity">
    <reaction evidence="7 8">
        <text>(R)-pantoate + beta-alanine + ATP = (R)-pantothenate + AMP + diphosphate + H(+)</text>
        <dbReference type="Rhea" id="RHEA:10912"/>
        <dbReference type="ChEBI" id="CHEBI:15378"/>
        <dbReference type="ChEBI" id="CHEBI:15980"/>
        <dbReference type="ChEBI" id="CHEBI:29032"/>
        <dbReference type="ChEBI" id="CHEBI:30616"/>
        <dbReference type="ChEBI" id="CHEBI:33019"/>
        <dbReference type="ChEBI" id="CHEBI:57966"/>
        <dbReference type="ChEBI" id="CHEBI:456215"/>
        <dbReference type="EC" id="6.3.2.1"/>
    </reaction>
</comment>
<evidence type="ECO:0000313" key="10">
    <source>
        <dbReference type="Proteomes" id="UP000077177"/>
    </source>
</evidence>
<proteinExistence type="inferred from homology"/>
<feature type="binding site" evidence="8">
    <location>
        <position position="61"/>
    </location>
    <ligand>
        <name>beta-alanine</name>
        <dbReference type="ChEBI" id="CHEBI:57966"/>
    </ligand>
</feature>
<evidence type="ECO:0000256" key="5">
    <source>
        <dbReference type="ARBA" id="ARBA00022741"/>
    </source>
</evidence>
<dbReference type="InterPro" id="IPR004821">
    <property type="entry name" value="Cyt_trans-like"/>
</dbReference>
<evidence type="ECO:0000313" key="9">
    <source>
        <dbReference type="EMBL" id="ANE49421.1"/>
    </source>
</evidence>
<comment type="function">
    <text evidence="8">Catalyzes the condensation of pantoate with beta-alanine in an ATP-dependent reaction via a pantoyl-adenylate intermediate.</text>
</comment>
<feature type="binding site" evidence="8">
    <location>
        <position position="61"/>
    </location>
    <ligand>
        <name>(R)-pantoate</name>
        <dbReference type="ChEBI" id="CHEBI:15980"/>
    </ligand>
</feature>
<keyword evidence="6 8" id="KW-0067">ATP-binding</keyword>
<evidence type="ECO:0000256" key="6">
    <source>
        <dbReference type="ARBA" id="ARBA00022840"/>
    </source>
</evidence>
<dbReference type="InterPro" id="IPR042176">
    <property type="entry name" value="Pantoate_ligase_C"/>
</dbReference>
<keyword evidence="10" id="KW-1185">Reference proteome</keyword>
<comment type="subunit">
    <text evidence="8">Homodimer.</text>
</comment>
<name>A0A172TQR9_9BACT</name>
<dbReference type="OrthoDB" id="9773087at2"/>
<dbReference type="HAMAP" id="MF_00158">
    <property type="entry name" value="PanC"/>
    <property type="match status" value="1"/>
</dbReference>
<evidence type="ECO:0000256" key="7">
    <source>
        <dbReference type="ARBA" id="ARBA00048258"/>
    </source>
</evidence>
<dbReference type="AlphaFoldDB" id="A0A172TQR9"/>
<dbReference type="InterPro" id="IPR014729">
    <property type="entry name" value="Rossmann-like_a/b/a_fold"/>
</dbReference>
<comment type="subcellular location">
    <subcellularLocation>
        <location evidence="8">Cytoplasm</location>
    </subcellularLocation>
</comment>
<dbReference type="PANTHER" id="PTHR21299">
    <property type="entry name" value="CYTIDYLATE KINASE/PANTOATE-BETA-ALANINE LIGASE"/>
    <property type="match status" value="1"/>
</dbReference>
<dbReference type="Gene3D" id="3.30.1300.10">
    <property type="entry name" value="Pantoate-beta-alanine ligase, C-terminal domain"/>
    <property type="match status" value="1"/>
</dbReference>
<evidence type="ECO:0000256" key="3">
    <source>
        <dbReference type="ARBA" id="ARBA00022598"/>
    </source>
</evidence>
<dbReference type="SUPFAM" id="SSF52374">
    <property type="entry name" value="Nucleotidylyl transferase"/>
    <property type="match status" value="1"/>
</dbReference>
<dbReference type="Proteomes" id="UP000077177">
    <property type="component" value="Chromosome"/>
</dbReference>
<dbReference type="STRING" id="1492898.SY85_01795"/>
<sequence>MIIFKQARQLSEYLQTQKNLGKKIGFAPTMGALHKGHMQLIEQAAANNDLTVCSIFINPTQFNNPEDFQKYPKTIEQDIELLTGYDCDILFLPTKDEVYPANYVAPHYDLGYLENILEGQYRPGHFQGVCQVVDLLLNIVQPQNLYLGQKDYQQCMVLSRLLEIRGSGEQLHFVPTKREDDGLAMSSRNLRLNESQRVLATAIYQVLTFLKANITKLPLTDLRLQGRQQLEEKGFTVDYVAISNANTLREAHSTNEPLIGLVAAFLGPIRLIDNERLN</sequence>
<dbReference type="Gene3D" id="3.40.50.620">
    <property type="entry name" value="HUPs"/>
    <property type="match status" value="1"/>
</dbReference>
<evidence type="ECO:0000256" key="2">
    <source>
        <dbReference type="ARBA" id="ARBA00009256"/>
    </source>
</evidence>
<keyword evidence="5 8" id="KW-0547">Nucleotide-binding</keyword>
<dbReference type="GO" id="GO:0005737">
    <property type="term" value="C:cytoplasm"/>
    <property type="evidence" value="ECO:0007669"/>
    <property type="project" value="UniProtKB-SubCell"/>
</dbReference>
<dbReference type="NCBIfam" id="TIGR00125">
    <property type="entry name" value="cyt_tran_rel"/>
    <property type="match status" value="1"/>
</dbReference>
<dbReference type="RefSeq" id="WP_066401511.1">
    <property type="nucleotide sequence ID" value="NZ_CP011390.1"/>
</dbReference>
<dbReference type="GO" id="GO:0005524">
    <property type="term" value="F:ATP binding"/>
    <property type="evidence" value="ECO:0007669"/>
    <property type="project" value="UniProtKB-KW"/>
</dbReference>
<dbReference type="Pfam" id="PF02569">
    <property type="entry name" value="Pantoate_ligase"/>
    <property type="match status" value="1"/>
</dbReference>
<accession>A0A172TQR9</accession>
<dbReference type="InterPro" id="IPR003721">
    <property type="entry name" value="Pantoate_ligase"/>
</dbReference>
<keyword evidence="4 8" id="KW-0566">Pantothenate biosynthesis</keyword>
<feature type="active site" description="Proton donor" evidence="8">
    <location>
        <position position="37"/>
    </location>
</feature>
<dbReference type="NCBIfam" id="TIGR00018">
    <property type="entry name" value="panC"/>
    <property type="match status" value="1"/>
</dbReference>
<comment type="miscellaneous">
    <text evidence="8">The reaction proceeds by a bi uni uni bi ping pong mechanism.</text>
</comment>
<dbReference type="UniPathway" id="UPA00028">
    <property type="reaction ID" value="UER00005"/>
</dbReference>
<keyword evidence="3 8" id="KW-0436">Ligase</keyword>